<dbReference type="EMBL" id="AABL01002471">
    <property type="protein sequence ID" value="EAA19330.1"/>
    <property type="molecule type" value="Genomic_DNA"/>
</dbReference>
<sequence>YMVLFILTCAHFLLHIWLLNFISKLNIRI</sequence>
<evidence type="ECO:0000313" key="2">
    <source>
        <dbReference type="Proteomes" id="UP000008553"/>
    </source>
</evidence>
<comment type="caution">
    <text evidence="1">The sequence shown here is derived from an EMBL/GenBank/DDBJ whole genome shotgun (WGS) entry which is preliminary data.</text>
</comment>
<proteinExistence type="predicted"/>
<dbReference type="AlphaFoldDB" id="Q7R969"/>
<dbReference type="Proteomes" id="UP000008553">
    <property type="component" value="Unassembled WGS sequence"/>
</dbReference>
<dbReference type="InParanoid" id="Q7R969"/>
<name>Q7R969_PLAYO</name>
<gene>
    <name evidence="1" type="ORF">PY06996</name>
</gene>
<keyword evidence="2" id="KW-1185">Reference proteome</keyword>
<reference evidence="1 2" key="1">
    <citation type="journal article" date="2002" name="Nature">
        <title>Genome sequence and comparative analysis of the model rodent malaria parasite Plasmodium yoelii yoelii.</title>
        <authorList>
            <person name="Carlton J.M."/>
            <person name="Angiuoli S.V."/>
            <person name="Suh B.B."/>
            <person name="Kooij T.W."/>
            <person name="Pertea M."/>
            <person name="Silva J.C."/>
            <person name="Ermolaeva M.D."/>
            <person name="Allen J.E."/>
            <person name="Selengut J.D."/>
            <person name="Koo H.L."/>
            <person name="Peterson J.D."/>
            <person name="Pop M."/>
            <person name="Kosack D.S."/>
            <person name="Shumway M.F."/>
            <person name="Bidwell S.L."/>
            <person name="Shallom S.J."/>
            <person name="van Aken S.E."/>
            <person name="Riedmuller S.B."/>
            <person name="Feldblyum T.V."/>
            <person name="Cho J.K."/>
            <person name="Quackenbush J."/>
            <person name="Sedegah M."/>
            <person name="Shoaibi A."/>
            <person name="Cummings L.M."/>
            <person name="Florens L."/>
            <person name="Yates J.R."/>
            <person name="Raine J.D."/>
            <person name="Sinden R.E."/>
            <person name="Harris M.A."/>
            <person name="Cunningham D.A."/>
            <person name="Preiser P.R."/>
            <person name="Bergman L.W."/>
            <person name="Vaidya A.B."/>
            <person name="van Lin L.H."/>
            <person name="Janse C.J."/>
            <person name="Waters A.P."/>
            <person name="Smith H.O."/>
            <person name="White O.R."/>
            <person name="Salzberg S.L."/>
            <person name="Venter J.C."/>
            <person name="Fraser C.M."/>
            <person name="Hoffman S.L."/>
            <person name="Gardner M.J."/>
            <person name="Carucci D.J."/>
        </authorList>
    </citation>
    <scope>NUCLEOTIDE SEQUENCE [LARGE SCALE GENOMIC DNA]</scope>
    <source>
        <strain evidence="1 2">17XNL</strain>
    </source>
</reference>
<accession>Q7R969</accession>
<protein>
    <submittedName>
        <fullName evidence="1">Uncharacterized protein</fullName>
    </submittedName>
</protein>
<evidence type="ECO:0000313" key="1">
    <source>
        <dbReference type="EMBL" id="EAA19330.1"/>
    </source>
</evidence>
<feature type="non-terminal residue" evidence="1">
    <location>
        <position position="1"/>
    </location>
</feature>
<dbReference type="PaxDb" id="73239-Q7R969"/>
<organism evidence="1 2">
    <name type="scientific">Plasmodium yoelii yoelii</name>
    <dbReference type="NCBI Taxonomy" id="73239"/>
    <lineage>
        <taxon>Eukaryota</taxon>
        <taxon>Sar</taxon>
        <taxon>Alveolata</taxon>
        <taxon>Apicomplexa</taxon>
        <taxon>Aconoidasida</taxon>
        <taxon>Haemosporida</taxon>
        <taxon>Plasmodiidae</taxon>
        <taxon>Plasmodium</taxon>
        <taxon>Plasmodium (Vinckeia)</taxon>
    </lineage>
</organism>